<dbReference type="SUPFAM" id="SSF56784">
    <property type="entry name" value="HAD-like"/>
    <property type="match status" value="1"/>
</dbReference>
<sequence length="227" mass="24451">MQHAYPHHPAIRAAIFDMDGLMLDTERIAIRAWEAASQELAVSLGDDAIYGMVGMHSSKIAAHLAEYLSDSGVIRDLIDCTHRHYQALTDAPIPHKAGIITMLEWLKACGLPCAVATSTRRSIAEHHLKAAGLWPYFSATVCGDEVSQPKPAPEIYQTAAARLGQAPQACLAFEDSNFGVRAAHAAGCQVIMIPDLKQPTTETLALGMPVVSDLQAAHALAQQWLGH</sequence>
<dbReference type="PANTHER" id="PTHR43481">
    <property type="entry name" value="FRUCTOSE-1-PHOSPHATE PHOSPHATASE"/>
    <property type="match status" value="1"/>
</dbReference>
<comment type="caution">
    <text evidence="1">The sequence shown here is derived from an EMBL/GenBank/DDBJ whole genome shotgun (WGS) entry which is preliminary data.</text>
</comment>
<dbReference type="SFLD" id="SFLDS00003">
    <property type="entry name" value="Haloacid_Dehalogenase"/>
    <property type="match status" value="1"/>
</dbReference>
<dbReference type="Pfam" id="PF13419">
    <property type="entry name" value="HAD_2"/>
    <property type="match status" value="1"/>
</dbReference>
<evidence type="ECO:0000313" key="2">
    <source>
        <dbReference type="Proteomes" id="UP000604481"/>
    </source>
</evidence>
<organism evidence="1 2">
    <name type="scientific">Chitinilyticum piscinae</name>
    <dbReference type="NCBI Taxonomy" id="2866724"/>
    <lineage>
        <taxon>Bacteria</taxon>
        <taxon>Pseudomonadati</taxon>
        <taxon>Pseudomonadota</taxon>
        <taxon>Betaproteobacteria</taxon>
        <taxon>Neisseriales</taxon>
        <taxon>Chitinibacteraceae</taxon>
        <taxon>Chitinilyticum</taxon>
    </lineage>
</organism>
<dbReference type="PANTHER" id="PTHR43481:SF4">
    <property type="entry name" value="GLYCEROL-1-PHOSPHATE PHOSPHOHYDROLASE 1-RELATED"/>
    <property type="match status" value="1"/>
</dbReference>
<dbReference type="Gene3D" id="1.10.150.240">
    <property type="entry name" value="Putative phosphatase, domain 2"/>
    <property type="match status" value="1"/>
</dbReference>
<dbReference type="PRINTS" id="PR00413">
    <property type="entry name" value="HADHALOGNASE"/>
</dbReference>
<dbReference type="SFLD" id="SFLDG01129">
    <property type="entry name" value="C1.5:_HAD__Beta-PGM__Phosphata"/>
    <property type="match status" value="1"/>
</dbReference>
<dbReference type="GO" id="GO:0050308">
    <property type="term" value="F:sugar-phosphatase activity"/>
    <property type="evidence" value="ECO:0007669"/>
    <property type="project" value="TreeGrafter"/>
</dbReference>
<dbReference type="NCBIfam" id="TIGR01509">
    <property type="entry name" value="HAD-SF-IA-v3"/>
    <property type="match status" value="1"/>
</dbReference>
<dbReference type="InterPro" id="IPR023214">
    <property type="entry name" value="HAD_sf"/>
</dbReference>
<dbReference type="InterPro" id="IPR051806">
    <property type="entry name" value="HAD-like_SPP"/>
</dbReference>
<dbReference type="RefSeq" id="WP_194116310.1">
    <property type="nucleotide sequence ID" value="NZ_JADFUA010000005.1"/>
</dbReference>
<keyword evidence="2" id="KW-1185">Reference proteome</keyword>
<dbReference type="InterPro" id="IPR036412">
    <property type="entry name" value="HAD-like_sf"/>
</dbReference>
<protein>
    <submittedName>
        <fullName evidence="1">HAD family phosphatase</fullName>
    </submittedName>
</protein>
<dbReference type="AlphaFoldDB" id="A0A8J7KET1"/>
<accession>A0A8J7KET1</accession>
<gene>
    <name evidence="1" type="ORF">INR99_10545</name>
</gene>
<dbReference type="InterPro" id="IPR023198">
    <property type="entry name" value="PGP-like_dom2"/>
</dbReference>
<dbReference type="InterPro" id="IPR006439">
    <property type="entry name" value="HAD-SF_hydro_IA"/>
</dbReference>
<dbReference type="Proteomes" id="UP000604481">
    <property type="component" value="Unassembled WGS sequence"/>
</dbReference>
<reference evidence="1 2" key="1">
    <citation type="submission" date="2020-10" db="EMBL/GenBank/DDBJ databases">
        <title>The genome sequence of Chitinilyticum litopenaei 4Y14.</title>
        <authorList>
            <person name="Liu Y."/>
        </authorList>
    </citation>
    <scope>NUCLEOTIDE SEQUENCE [LARGE SCALE GENOMIC DNA]</scope>
    <source>
        <strain evidence="1 2">4Y14</strain>
    </source>
</reference>
<dbReference type="InterPro" id="IPR041492">
    <property type="entry name" value="HAD_2"/>
</dbReference>
<dbReference type="Gene3D" id="3.40.50.1000">
    <property type="entry name" value="HAD superfamily/HAD-like"/>
    <property type="match status" value="1"/>
</dbReference>
<dbReference type="EMBL" id="JADFUA010000005">
    <property type="protein sequence ID" value="MBE9609789.1"/>
    <property type="molecule type" value="Genomic_DNA"/>
</dbReference>
<name>A0A8J7KET1_9NEIS</name>
<evidence type="ECO:0000313" key="1">
    <source>
        <dbReference type="EMBL" id="MBE9609789.1"/>
    </source>
</evidence>
<proteinExistence type="predicted"/>
<dbReference type="CDD" id="cd07505">
    <property type="entry name" value="HAD_BPGM-like"/>
    <property type="match status" value="1"/>
</dbReference>